<feature type="compositionally biased region" description="Basic residues" evidence="1">
    <location>
        <begin position="294"/>
        <end position="303"/>
    </location>
</feature>
<organism evidence="2 3">
    <name type="scientific">Rhipicephalus sanguineus</name>
    <name type="common">Brown dog tick</name>
    <name type="synonym">Ixodes sanguineus</name>
    <dbReference type="NCBI Taxonomy" id="34632"/>
    <lineage>
        <taxon>Eukaryota</taxon>
        <taxon>Metazoa</taxon>
        <taxon>Ecdysozoa</taxon>
        <taxon>Arthropoda</taxon>
        <taxon>Chelicerata</taxon>
        <taxon>Arachnida</taxon>
        <taxon>Acari</taxon>
        <taxon>Parasitiformes</taxon>
        <taxon>Ixodida</taxon>
        <taxon>Ixodoidea</taxon>
        <taxon>Ixodidae</taxon>
        <taxon>Rhipicephalinae</taxon>
        <taxon>Rhipicephalus</taxon>
        <taxon>Rhipicephalus</taxon>
    </lineage>
</organism>
<feature type="compositionally biased region" description="Basic and acidic residues" evidence="1">
    <location>
        <begin position="1"/>
        <end position="13"/>
    </location>
</feature>
<dbReference type="Proteomes" id="UP000821837">
    <property type="component" value="Unassembled WGS sequence"/>
</dbReference>
<feature type="region of interest" description="Disordered" evidence="1">
    <location>
        <begin position="185"/>
        <end position="241"/>
    </location>
</feature>
<feature type="compositionally biased region" description="Acidic residues" evidence="1">
    <location>
        <begin position="321"/>
        <end position="330"/>
    </location>
</feature>
<dbReference type="EMBL" id="JABSTV010001250">
    <property type="protein sequence ID" value="KAH7955824.1"/>
    <property type="molecule type" value="Genomic_DNA"/>
</dbReference>
<dbReference type="VEuPathDB" id="VectorBase:RSAN_054549"/>
<sequence length="374" mass="40737">MPPLPREETKDVVRPSGGRGHMEGAGLDPDERNMHTMCPNTLQNIMLVSTPSPENVKRYVNVEAITVAGQDHEVNAYVAAPHATFKGVIRGIPLSDGSEAIDRKIVNAKNPLAVGAKRIKSTGVIIVLLDGYKFVWRQTPHCIRGMETPISDTLVVRRRRALSARATRERSLSCDMDAFLELNNCDQQDQPGSSAPAGRSRSRRRSKSRGGSASRSTSRTLQGHGLDPRAAPDHVPAPGSKADYVHAQGLQLSPPVHANKHQGRRKSILTWAVKELLPTEDAGITTWADKVKGQTKHAVKPLSRRSLGSPVPIDGARETSDAEQVDEQADDANKEPVHLPDTSSAGGDCGGGERQLSQPELRRSTRQRRSPDRY</sequence>
<dbReference type="AlphaFoldDB" id="A0A9D4PU53"/>
<accession>A0A9D4PU53</accession>
<proteinExistence type="predicted"/>
<evidence type="ECO:0000256" key="1">
    <source>
        <dbReference type="SAM" id="MobiDB-lite"/>
    </source>
</evidence>
<feature type="compositionally biased region" description="Low complexity" evidence="1">
    <location>
        <begin position="209"/>
        <end position="219"/>
    </location>
</feature>
<reference evidence="2" key="1">
    <citation type="journal article" date="2020" name="Cell">
        <title>Large-Scale Comparative Analyses of Tick Genomes Elucidate Their Genetic Diversity and Vector Capacities.</title>
        <authorList>
            <consortium name="Tick Genome and Microbiome Consortium (TIGMIC)"/>
            <person name="Jia N."/>
            <person name="Wang J."/>
            <person name="Shi W."/>
            <person name="Du L."/>
            <person name="Sun Y."/>
            <person name="Zhan W."/>
            <person name="Jiang J.F."/>
            <person name="Wang Q."/>
            <person name="Zhang B."/>
            <person name="Ji P."/>
            <person name="Bell-Sakyi L."/>
            <person name="Cui X.M."/>
            <person name="Yuan T.T."/>
            <person name="Jiang B.G."/>
            <person name="Yang W.F."/>
            <person name="Lam T.T."/>
            <person name="Chang Q.C."/>
            <person name="Ding S.J."/>
            <person name="Wang X.J."/>
            <person name="Zhu J.G."/>
            <person name="Ruan X.D."/>
            <person name="Zhao L."/>
            <person name="Wei J.T."/>
            <person name="Ye R.Z."/>
            <person name="Que T.C."/>
            <person name="Du C.H."/>
            <person name="Zhou Y.H."/>
            <person name="Cheng J.X."/>
            <person name="Dai P.F."/>
            <person name="Guo W.B."/>
            <person name="Han X.H."/>
            <person name="Huang E.J."/>
            <person name="Li L.F."/>
            <person name="Wei W."/>
            <person name="Gao Y.C."/>
            <person name="Liu J.Z."/>
            <person name="Shao H.Z."/>
            <person name="Wang X."/>
            <person name="Wang C.C."/>
            <person name="Yang T.C."/>
            <person name="Huo Q.B."/>
            <person name="Li W."/>
            <person name="Chen H.Y."/>
            <person name="Chen S.E."/>
            <person name="Zhou L.G."/>
            <person name="Ni X.B."/>
            <person name="Tian J.H."/>
            <person name="Sheng Y."/>
            <person name="Liu T."/>
            <person name="Pan Y.S."/>
            <person name="Xia L.Y."/>
            <person name="Li J."/>
            <person name="Zhao F."/>
            <person name="Cao W.C."/>
        </authorList>
    </citation>
    <scope>NUCLEOTIDE SEQUENCE</scope>
    <source>
        <strain evidence="2">Rsan-2018</strain>
    </source>
</reference>
<evidence type="ECO:0000313" key="2">
    <source>
        <dbReference type="EMBL" id="KAH7955824.1"/>
    </source>
</evidence>
<keyword evidence="3" id="KW-1185">Reference proteome</keyword>
<reference evidence="2" key="2">
    <citation type="submission" date="2021-09" db="EMBL/GenBank/DDBJ databases">
        <authorList>
            <person name="Jia N."/>
            <person name="Wang J."/>
            <person name="Shi W."/>
            <person name="Du L."/>
            <person name="Sun Y."/>
            <person name="Zhan W."/>
            <person name="Jiang J."/>
            <person name="Wang Q."/>
            <person name="Zhang B."/>
            <person name="Ji P."/>
            <person name="Sakyi L.B."/>
            <person name="Cui X."/>
            <person name="Yuan T."/>
            <person name="Jiang B."/>
            <person name="Yang W."/>
            <person name="Lam T.T.-Y."/>
            <person name="Chang Q."/>
            <person name="Ding S."/>
            <person name="Wang X."/>
            <person name="Zhu J."/>
            <person name="Ruan X."/>
            <person name="Zhao L."/>
            <person name="Wei J."/>
            <person name="Que T."/>
            <person name="Du C."/>
            <person name="Cheng J."/>
            <person name="Dai P."/>
            <person name="Han X."/>
            <person name="Huang E."/>
            <person name="Gao Y."/>
            <person name="Liu J."/>
            <person name="Shao H."/>
            <person name="Ye R."/>
            <person name="Li L."/>
            <person name="Wei W."/>
            <person name="Wang X."/>
            <person name="Wang C."/>
            <person name="Huo Q."/>
            <person name="Li W."/>
            <person name="Guo W."/>
            <person name="Chen H."/>
            <person name="Chen S."/>
            <person name="Zhou L."/>
            <person name="Zhou L."/>
            <person name="Ni X."/>
            <person name="Tian J."/>
            <person name="Zhou Y."/>
            <person name="Sheng Y."/>
            <person name="Liu T."/>
            <person name="Pan Y."/>
            <person name="Xia L."/>
            <person name="Li J."/>
            <person name="Zhao F."/>
            <person name="Cao W."/>
        </authorList>
    </citation>
    <scope>NUCLEOTIDE SEQUENCE</scope>
    <source>
        <strain evidence="2">Rsan-2018</strain>
        <tissue evidence="2">Larvae</tissue>
    </source>
</reference>
<feature type="region of interest" description="Disordered" evidence="1">
    <location>
        <begin position="1"/>
        <end position="32"/>
    </location>
</feature>
<comment type="caution">
    <text evidence="2">The sequence shown here is derived from an EMBL/GenBank/DDBJ whole genome shotgun (WGS) entry which is preliminary data.</text>
</comment>
<name>A0A9D4PU53_RHISA</name>
<feature type="region of interest" description="Disordered" evidence="1">
    <location>
        <begin position="294"/>
        <end position="374"/>
    </location>
</feature>
<gene>
    <name evidence="2" type="ORF">HPB52_004068</name>
</gene>
<protein>
    <submittedName>
        <fullName evidence="2">Uncharacterized protein</fullName>
    </submittedName>
</protein>
<evidence type="ECO:0000313" key="3">
    <source>
        <dbReference type="Proteomes" id="UP000821837"/>
    </source>
</evidence>